<sequence length="210" mass="23634">MRKSIIFVLAILLFLPLGVSAKVYEIRSDLAVVLPELPEPWVVSTEASPTLVEHLAEHLLEDAERAGRSLSQEEALRGARQRLASNDLLIFNEQSEAHVLISFSPIGRRQSDPSADSVALSARYAAEGVSDEGWTKVSEEHRATQVKGAQQAQYFKIDYTEDGEEHLFMGIVGYARPYWFWVYANDHLKDPLDRPTLDNILSTIEIRVSR</sequence>
<evidence type="ECO:0000313" key="2">
    <source>
        <dbReference type="Proteomes" id="UP000035068"/>
    </source>
</evidence>
<keyword evidence="2" id="KW-1185">Reference proteome</keyword>
<evidence type="ECO:0000313" key="1">
    <source>
        <dbReference type="EMBL" id="KIH77331.1"/>
    </source>
</evidence>
<dbReference type="Proteomes" id="UP000035068">
    <property type="component" value="Unassembled WGS sequence"/>
</dbReference>
<dbReference type="RefSeq" id="WP_040095215.1">
    <property type="nucleotide sequence ID" value="NZ_JWJD01000001.1"/>
</dbReference>
<proteinExistence type="predicted"/>
<reference evidence="1 2" key="1">
    <citation type="submission" date="2014-12" db="EMBL/GenBank/DDBJ databases">
        <title>Genomes of Geoalkalibacter ferrihydriticus and Geoalkalibacter subterraneus, two haloalkaliphilic metal-reducing members of the Geobacteraceae.</title>
        <authorList>
            <person name="Badalamenti J.P."/>
            <person name="Torres C.I."/>
            <person name="Krajmalnik-Brown R."/>
            <person name="Bond D.R."/>
        </authorList>
    </citation>
    <scope>NUCLEOTIDE SEQUENCE [LARGE SCALE GENOMIC DNA]</scope>
    <source>
        <strain evidence="1 2">DSM 17813</strain>
    </source>
</reference>
<gene>
    <name evidence="1" type="ORF">GFER_00810</name>
</gene>
<protein>
    <recommendedName>
        <fullName evidence="3">PsbP C-terminal domain-containing protein</fullName>
    </recommendedName>
</protein>
<organism evidence="1 2">
    <name type="scientific">Geoalkalibacter ferrihydriticus DSM 17813</name>
    <dbReference type="NCBI Taxonomy" id="1121915"/>
    <lineage>
        <taxon>Bacteria</taxon>
        <taxon>Pseudomonadati</taxon>
        <taxon>Thermodesulfobacteriota</taxon>
        <taxon>Desulfuromonadia</taxon>
        <taxon>Desulfuromonadales</taxon>
        <taxon>Geoalkalibacteraceae</taxon>
        <taxon>Geoalkalibacter</taxon>
    </lineage>
</organism>
<evidence type="ECO:0008006" key="3">
    <source>
        <dbReference type="Google" id="ProtNLM"/>
    </source>
</evidence>
<comment type="caution">
    <text evidence="1">The sequence shown here is derived from an EMBL/GenBank/DDBJ whole genome shotgun (WGS) entry which is preliminary data.</text>
</comment>
<name>A0A0C2HJT6_9BACT</name>
<dbReference type="EMBL" id="JWJD01000001">
    <property type="protein sequence ID" value="KIH77331.1"/>
    <property type="molecule type" value="Genomic_DNA"/>
</dbReference>
<accession>A0A0C2HJT6</accession>
<dbReference type="AlphaFoldDB" id="A0A0C2HJT6"/>